<keyword evidence="7" id="KW-0969">Cilium</keyword>
<accession>A0A1G9M0H6</accession>
<evidence type="ECO:0000256" key="1">
    <source>
        <dbReference type="ARBA" id="ARBA00004365"/>
    </source>
</evidence>
<name>A0A1G9M0H6_9FIRM</name>
<dbReference type="InterPro" id="IPR046358">
    <property type="entry name" value="Flagellin_C"/>
</dbReference>
<keyword evidence="7" id="KW-0966">Cell projection</keyword>
<dbReference type="SUPFAM" id="SSF64518">
    <property type="entry name" value="Phase 1 flagellin"/>
    <property type="match status" value="1"/>
</dbReference>
<keyword evidence="3" id="KW-0975">Bacterial flagellum</keyword>
<dbReference type="Pfam" id="PF00700">
    <property type="entry name" value="Flagellin_C"/>
    <property type="match status" value="1"/>
</dbReference>
<dbReference type="EMBL" id="FNGO01000007">
    <property type="protein sequence ID" value="SDL67654.1"/>
    <property type="molecule type" value="Genomic_DNA"/>
</dbReference>
<dbReference type="GO" id="GO:0071973">
    <property type="term" value="P:bacterial-type flagellum-dependent cell motility"/>
    <property type="evidence" value="ECO:0007669"/>
    <property type="project" value="InterPro"/>
</dbReference>
<evidence type="ECO:0000256" key="3">
    <source>
        <dbReference type="ARBA" id="ARBA00023143"/>
    </source>
</evidence>
<protein>
    <submittedName>
        <fullName evidence="7">Flagellar hook-associated protein 3 FlgL</fullName>
    </submittedName>
</protein>
<dbReference type="RefSeq" id="WP_089759382.1">
    <property type="nucleotide sequence ID" value="NZ_FNGO01000007.1"/>
</dbReference>
<keyword evidence="4" id="KW-0175">Coiled coil</keyword>
<feature type="coiled-coil region" evidence="4">
    <location>
        <begin position="258"/>
        <end position="285"/>
    </location>
</feature>
<evidence type="ECO:0000313" key="7">
    <source>
        <dbReference type="EMBL" id="SDL67654.1"/>
    </source>
</evidence>
<keyword evidence="8" id="KW-1185">Reference proteome</keyword>
<dbReference type="Proteomes" id="UP000199476">
    <property type="component" value="Unassembled WGS sequence"/>
</dbReference>
<dbReference type="InterPro" id="IPR001492">
    <property type="entry name" value="Flagellin"/>
</dbReference>
<dbReference type="InterPro" id="IPR001029">
    <property type="entry name" value="Flagellin_N"/>
</dbReference>
<evidence type="ECO:0000256" key="4">
    <source>
        <dbReference type="SAM" id="Coils"/>
    </source>
</evidence>
<comment type="similarity">
    <text evidence="2">Belongs to the bacterial flagellin family.</text>
</comment>
<organism evidence="7 8">
    <name type="scientific">Halarsenatibacter silvermanii</name>
    <dbReference type="NCBI Taxonomy" id="321763"/>
    <lineage>
        <taxon>Bacteria</taxon>
        <taxon>Bacillati</taxon>
        <taxon>Bacillota</taxon>
        <taxon>Clostridia</taxon>
        <taxon>Halanaerobiales</taxon>
        <taxon>Halarsenatibacteraceae</taxon>
        <taxon>Halarsenatibacter</taxon>
    </lineage>
</organism>
<reference evidence="7 8" key="1">
    <citation type="submission" date="2016-10" db="EMBL/GenBank/DDBJ databases">
        <authorList>
            <person name="de Groot N.N."/>
        </authorList>
    </citation>
    <scope>NUCLEOTIDE SEQUENCE [LARGE SCALE GENOMIC DNA]</scope>
    <source>
        <strain evidence="7 8">SLAS-1</strain>
    </source>
</reference>
<dbReference type="NCBIfam" id="TIGR02550">
    <property type="entry name" value="flagell_flgL"/>
    <property type="match status" value="1"/>
</dbReference>
<dbReference type="PANTHER" id="PTHR42792">
    <property type="entry name" value="FLAGELLIN"/>
    <property type="match status" value="1"/>
</dbReference>
<dbReference type="Pfam" id="PF00669">
    <property type="entry name" value="Flagellin_N"/>
    <property type="match status" value="1"/>
</dbReference>
<feature type="domain" description="Flagellin C-terminal" evidence="6">
    <location>
        <begin position="355"/>
        <end position="434"/>
    </location>
</feature>
<proteinExistence type="inferred from homology"/>
<dbReference type="GO" id="GO:0005198">
    <property type="term" value="F:structural molecule activity"/>
    <property type="evidence" value="ECO:0007669"/>
    <property type="project" value="InterPro"/>
</dbReference>
<dbReference type="AlphaFoldDB" id="A0A1G9M0H6"/>
<dbReference type="PANTHER" id="PTHR42792:SF1">
    <property type="entry name" value="FLAGELLAR HOOK-ASSOCIATED PROTEIN 3"/>
    <property type="match status" value="1"/>
</dbReference>
<sequence>MRITQGVMVNNMKNNLQHNMQRLDDYSQQLSSGQKFRFPSEAPIKAARSMDLGGDIASSEQFEENINRAQAWIETTESAMDDAVNVIHRARELTIQGANDTLTADERENLASEMRQLREELISISETRHGDRHVFSGQRTDEAPFDDEGNFVGDHKNILRQISPGVEMAVNVDGEQAFGSAIDALDNVIDDLEGGSARIYSNQIQSGPLGKDFGDINGEEINMEIEVYDPEAGETESFSIGEADLVEDDEDVADLTRSEFANRVNDKINEELETENERYARLRNNRIEFRSPGTGDEAELSIDFVDDGGDSVDLSESPLGELLFEGSEYAEEDGMGEFRDVNGPRMLGESDIEDFDDALDDNLAMRADLGARMNRLEMTEGRLEDNTINLRELLSENQDTDMAETIMEMRMEESVYQASLATGARIIQPTLVDFLQ</sequence>
<comment type="subcellular location">
    <subcellularLocation>
        <location evidence="1">Bacterial flagellum</location>
    </subcellularLocation>
</comment>
<evidence type="ECO:0000313" key="8">
    <source>
        <dbReference type="Proteomes" id="UP000199476"/>
    </source>
</evidence>
<evidence type="ECO:0000256" key="2">
    <source>
        <dbReference type="ARBA" id="ARBA00005709"/>
    </source>
</evidence>
<feature type="domain" description="Flagellin N-terminal" evidence="5">
    <location>
        <begin position="7"/>
        <end position="139"/>
    </location>
</feature>
<dbReference type="InterPro" id="IPR013384">
    <property type="entry name" value="Flagell_FlgL"/>
</dbReference>
<dbReference type="Gene3D" id="1.20.1330.10">
    <property type="entry name" value="f41 fragment of flagellin, N-terminal domain"/>
    <property type="match status" value="2"/>
</dbReference>
<gene>
    <name evidence="7" type="ORF">SAMN04488692_10766</name>
</gene>
<evidence type="ECO:0000259" key="6">
    <source>
        <dbReference type="Pfam" id="PF00700"/>
    </source>
</evidence>
<dbReference type="GO" id="GO:0009424">
    <property type="term" value="C:bacterial-type flagellum hook"/>
    <property type="evidence" value="ECO:0007669"/>
    <property type="project" value="InterPro"/>
</dbReference>
<dbReference type="STRING" id="321763.SAMN04488692_10766"/>
<keyword evidence="7" id="KW-0282">Flagellum</keyword>
<dbReference type="OrthoDB" id="9758307at2"/>
<evidence type="ECO:0000259" key="5">
    <source>
        <dbReference type="Pfam" id="PF00669"/>
    </source>
</evidence>